<feature type="domain" description="CREG-like beta-barrel" evidence="2">
    <location>
        <begin position="8"/>
        <end position="151"/>
    </location>
</feature>
<keyword evidence="4" id="KW-1185">Reference proteome</keyword>
<reference evidence="3 4" key="1">
    <citation type="journal article" date="2014" name="Int. J. Syst. Evol. Microbiol.">
        <title>Sneathiella chungangensis sp. nov., isolated from a marine sand, and emended description of the genus Sneathiella.</title>
        <authorList>
            <person name="Siamphan C."/>
            <person name="Kim H."/>
            <person name="Lee J.S."/>
            <person name="Kim W."/>
        </authorList>
    </citation>
    <scope>NUCLEOTIDE SEQUENCE [LARGE SCALE GENOMIC DNA]</scope>
    <source>
        <strain evidence="3 4">KCTC 32476</strain>
    </source>
</reference>
<dbReference type="InterPro" id="IPR055343">
    <property type="entry name" value="CREG_beta-barrel"/>
</dbReference>
<dbReference type="InterPro" id="IPR019595">
    <property type="entry name" value="DUF2470"/>
</dbReference>
<evidence type="ECO:0000313" key="3">
    <source>
        <dbReference type="EMBL" id="MZR24008.1"/>
    </source>
</evidence>
<dbReference type="Pfam" id="PF13883">
    <property type="entry name" value="CREG_beta-barrel"/>
    <property type="match status" value="1"/>
</dbReference>
<evidence type="ECO:0000313" key="4">
    <source>
        <dbReference type="Proteomes" id="UP000445696"/>
    </source>
</evidence>
<feature type="domain" description="DUF2470" evidence="1">
    <location>
        <begin position="165"/>
        <end position="234"/>
    </location>
</feature>
<dbReference type="PANTHER" id="PTHR13343:SF17">
    <property type="entry name" value="CELLULAR REPRESSOR OF E1A-STIMULATED GENES, ISOFORM A"/>
    <property type="match status" value="1"/>
</dbReference>
<gene>
    <name evidence="3" type="ORF">GQF03_16860</name>
</gene>
<organism evidence="3 4">
    <name type="scientific">Sneathiella chungangensis</name>
    <dbReference type="NCBI Taxonomy" id="1418234"/>
    <lineage>
        <taxon>Bacteria</taxon>
        <taxon>Pseudomonadati</taxon>
        <taxon>Pseudomonadota</taxon>
        <taxon>Alphaproteobacteria</taxon>
        <taxon>Sneathiellales</taxon>
        <taxon>Sneathiellaceae</taxon>
        <taxon>Sneathiella</taxon>
    </lineage>
</organism>
<dbReference type="Proteomes" id="UP000445696">
    <property type="component" value="Unassembled WGS sequence"/>
</dbReference>
<dbReference type="PANTHER" id="PTHR13343">
    <property type="entry name" value="CREG1 PROTEIN"/>
    <property type="match status" value="1"/>
</dbReference>
<dbReference type="Gene3D" id="3.20.180.10">
    <property type="entry name" value="PNP-oxidase-like"/>
    <property type="match status" value="1"/>
</dbReference>
<proteinExistence type="predicted"/>
<evidence type="ECO:0000259" key="2">
    <source>
        <dbReference type="Pfam" id="PF13883"/>
    </source>
</evidence>
<accession>A0A845MJA0</accession>
<sequence length="240" mass="26247">MMDSATTDARAATVRKLLRTATTASLATAMPTGAQPYASLVLMATDPQARPLLLLSDLAVHSKNIAAGPAVSLLIAEDPADRDPLTLPRISLEGSLRKVEDSGLLARYVNRYPSARDFAGFRDFNLYRMEVARAHLVAGFGDIHWIDARDFLLDPGFPTDIDVESDIIEHMNKDHADAVQTLAAAAGPEPDGAFEMCGVDRDGIDLRCGWRYRRILFDAPVSTPGDVRKSLVRMLNNERN</sequence>
<comment type="caution">
    <text evidence="3">The sequence shown here is derived from an EMBL/GenBank/DDBJ whole genome shotgun (WGS) entry which is preliminary data.</text>
</comment>
<dbReference type="GO" id="GO:0005737">
    <property type="term" value="C:cytoplasm"/>
    <property type="evidence" value="ECO:0007669"/>
    <property type="project" value="UniProtKB-ARBA"/>
</dbReference>
<dbReference type="OrthoDB" id="9814594at2"/>
<protein>
    <submittedName>
        <fullName evidence="3">DUF2470 domain-containing protein</fullName>
    </submittedName>
</protein>
<dbReference type="RefSeq" id="WP_161340471.1">
    <property type="nucleotide sequence ID" value="NZ_JBHSDG010000003.1"/>
</dbReference>
<dbReference type="SUPFAM" id="SSF50475">
    <property type="entry name" value="FMN-binding split barrel"/>
    <property type="match status" value="1"/>
</dbReference>
<dbReference type="AlphaFoldDB" id="A0A845MJA0"/>
<name>A0A845MJA0_9PROT</name>
<dbReference type="Gene3D" id="2.30.110.10">
    <property type="entry name" value="Electron Transport, Fmn-binding Protein, Chain A"/>
    <property type="match status" value="1"/>
</dbReference>
<dbReference type="EMBL" id="WTVA01000015">
    <property type="protein sequence ID" value="MZR24008.1"/>
    <property type="molecule type" value="Genomic_DNA"/>
</dbReference>
<dbReference type="InterPro" id="IPR037119">
    <property type="entry name" value="Haem_oxidase_HugZ-like_sf"/>
</dbReference>
<dbReference type="Pfam" id="PF10615">
    <property type="entry name" value="DUF2470"/>
    <property type="match status" value="1"/>
</dbReference>
<dbReference type="InterPro" id="IPR012349">
    <property type="entry name" value="Split_barrel_FMN-bd"/>
</dbReference>
<evidence type="ECO:0000259" key="1">
    <source>
        <dbReference type="Pfam" id="PF10615"/>
    </source>
</evidence>